<name>A0ABY5IL06_9VIBR</name>
<evidence type="ECO:0000313" key="2">
    <source>
        <dbReference type="Proteomes" id="UP001059912"/>
    </source>
</evidence>
<accession>A0ABY5IL06</accession>
<proteinExistence type="predicted"/>
<dbReference type="RefSeq" id="WP_255905238.1">
    <property type="nucleotide sequence ID" value="NZ_CP050472.1"/>
</dbReference>
<organism evidence="1 2">
    <name type="scientific">Vibrio campbellii</name>
    <dbReference type="NCBI Taxonomy" id="680"/>
    <lineage>
        <taxon>Bacteria</taxon>
        <taxon>Pseudomonadati</taxon>
        <taxon>Pseudomonadota</taxon>
        <taxon>Gammaproteobacteria</taxon>
        <taxon>Vibrionales</taxon>
        <taxon>Vibrionaceae</taxon>
        <taxon>Vibrio</taxon>
    </lineage>
</organism>
<evidence type="ECO:0000313" key="1">
    <source>
        <dbReference type="EMBL" id="UTZ34849.1"/>
    </source>
</evidence>
<dbReference type="EMBL" id="CP050472">
    <property type="protein sequence ID" value="UTZ34849.1"/>
    <property type="molecule type" value="Genomic_DNA"/>
</dbReference>
<keyword evidence="2" id="KW-1185">Reference proteome</keyword>
<reference evidence="1" key="1">
    <citation type="submission" date="2020-03" db="EMBL/GenBank/DDBJ databases">
        <title>Five strains of Vibrio campbellii isolated from Mariana Trench.</title>
        <authorList>
            <person name="Liang J."/>
            <person name="Zhang X.-H."/>
        </authorList>
    </citation>
    <scope>NUCLEOTIDE SEQUENCE</scope>
    <source>
        <strain evidence="1">LJC013</strain>
        <plasmid evidence="1">unnamed1</plasmid>
    </source>
</reference>
<evidence type="ECO:0008006" key="3">
    <source>
        <dbReference type="Google" id="ProtNLM"/>
    </source>
</evidence>
<sequence>MSIKQVTNDVFKGGWVGFHDLIVDLVDQQATEEQAKVIFEMLPDYRQEEARDWGIEDTEFLTQAYSYFENDTSKIKAVLAE</sequence>
<gene>
    <name evidence="1" type="ORF">HB762_26680</name>
</gene>
<keyword evidence="1" id="KW-0614">Plasmid</keyword>
<dbReference type="Proteomes" id="UP001059912">
    <property type="component" value="Plasmid unnamed1"/>
</dbReference>
<geneLocation type="plasmid" evidence="1 2">
    <name>unnamed1</name>
</geneLocation>
<protein>
    <recommendedName>
        <fullName evidence="3">CdiI immunity protein domain-containing protein</fullName>
    </recommendedName>
</protein>